<comment type="similarity">
    <text evidence="2">Belongs to the DNA repair enzymes AP/ExoA family.</text>
</comment>
<evidence type="ECO:0000256" key="9">
    <source>
        <dbReference type="PIRSR" id="PIRSR604808-2"/>
    </source>
</evidence>
<evidence type="ECO:0000256" key="10">
    <source>
        <dbReference type="PIRSR" id="PIRSR604808-3"/>
    </source>
</evidence>
<dbReference type="GO" id="GO:0008081">
    <property type="term" value="F:phosphoric diester hydrolase activity"/>
    <property type="evidence" value="ECO:0007669"/>
    <property type="project" value="TreeGrafter"/>
</dbReference>
<evidence type="ECO:0000256" key="5">
    <source>
        <dbReference type="ARBA" id="ARBA00022763"/>
    </source>
</evidence>
<accession>A0A674AGR9</accession>
<dbReference type="PANTHER" id="PTHR22748:SF26">
    <property type="entry name" value="ENDONUCLEASE_EXONUCLEASE_PHOSPHATASE DOMAIN-CONTAINING PROTEIN"/>
    <property type="match status" value="1"/>
</dbReference>
<dbReference type="GO" id="GO:0003906">
    <property type="term" value="F:DNA-(apurinic or apyrimidinic site) endonuclease activity"/>
    <property type="evidence" value="ECO:0007669"/>
    <property type="project" value="TreeGrafter"/>
</dbReference>
<evidence type="ECO:0000256" key="7">
    <source>
        <dbReference type="ARBA" id="ARBA00022842"/>
    </source>
</evidence>
<evidence type="ECO:0000256" key="6">
    <source>
        <dbReference type="ARBA" id="ARBA00022801"/>
    </source>
</evidence>
<evidence type="ECO:0000313" key="12">
    <source>
        <dbReference type="Ensembl" id="ENSSTUP00000058463.1"/>
    </source>
</evidence>
<dbReference type="Gene3D" id="3.60.10.10">
    <property type="entry name" value="Endonuclease/exonuclease/phosphatase"/>
    <property type="match status" value="1"/>
</dbReference>
<feature type="binding site" evidence="9">
    <location>
        <position position="9"/>
    </location>
    <ligand>
        <name>Mg(2+)</name>
        <dbReference type="ChEBI" id="CHEBI:18420"/>
        <label>1</label>
    </ligand>
</feature>
<dbReference type="GO" id="GO:0006284">
    <property type="term" value="P:base-excision repair"/>
    <property type="evidence" value="ECO:0007669"/>
    <property type="project" value="TreeGrafter"/>
</dbReference>
<keyword evidence="5" id="KW-0227">DNA damage</keyword>
<dbReference type="EC" id="3.1.11.2" evidence="3"/>
<reference evidence="12" key="1">
    <citation type="submission" date="2025-08" db="UniProtKB">
        <authorList>
            <consortium name="Ensembl"/>
        </authorList>
    </citation>
    <scope>IDENTIFICATION</scope>
</reference>
<dbReference type="GeneTree" id="ENSGT01120000272480"/>
<keyword evidence="6" id="KW-0378">Hydrolase</keyword>
<evidence type="ECO:0000256" key="3">
    <source>
        <dbReference type="ARBA" id="ARBA00012115"/>
    </source>
</evidence>
<keyword evidence="9" id="KW-0464">Manganese</keyword>
<evidence type="ECO:0000256" key="2">
    <source>
        <dbReference type="ARBA" id="ARBA00007092"/>
    </source>
</evidence>
<dbReference type="InterPro" id="IPR036691">
    <property type="entry name" value="Endo/exonu/phosph_ase_sf"/>
</dbReference>
<dbReference type="GO" id="GO:0046872">
    <property type="term" value="F:metal ion binding"/>
    <property type="evidence" value="ECO:0007669"/>
    <property type="project" value="UniProtKB-KW"/>
</dbReference>
<keyword evidence="4 9" id="KW-0479">Metal-binding</keyword>
<evidence type="ECO:0000256" key="1">
    <source>
        <dbReference type="ARBA" id="ARBA00000493"/>
    </source>
</evidence>
<dbReference type="CDD" id="cd09076">
    <property type="entry name" value="L1-EN"/>
    <property type="match status" value="1"/>
</dbReference>
<organism evidence="12 13">
    <name type="scientific">Salmo trutta</name>
    <name type="common">Brown trout</name>
    <dbReference type="NCBI Taxonomy" id="8032"/>
    <lineage>
        <taxon>Eukaryota</taxon>
        <taxon>Metazoa</taxon>
        <taxon>Chordata</taxon>
        <taxon>Craniata</taxon>
        <taxon>Vertebrata</taxon>
        <taxon>Euteleostomi</taxon>
        <taxon>Actinopterygii</taxon>
        <taxon>Neopterygii</taxon>
        <taxon>Teleostei</taxon>
        <taxon>Protacanthopterygii</taxon>
        <taxon>Salmoniformes</taxon>
        <taxon>Salmonidae</taxon>
        <taxon>Salmoninae</taxon>
        <taxon>Salmo</taxon>
    </lineage>
</organism>
<dbReference type="OMA" id="WNTAHSI"/>
<dbReference type="Ensembl" id="ENSSTUT00000061389.1">
    <property type="protein sequence ID" value="ENSSTUP00000058463.1"/>
    <property type="gene ID" value="ENSSTUG00000025082.1"/>
</dbReference>
<comment type="cofactor">
    <cofactor evidence="9">
        <name>Mg(2+)</name>
        <dbReference type="ChEBI" id="CHEBI:18420"/>
    </cofactor>
    <cofactor evidence="9">
        <name>Mn(2+)</name>
        <dbReference type="ChEBI" id="CHEBI:29035"/>
    </cofactor>
    <text evidence="9">Probably binds two magnesium or manganese ions per subunit.</text>
</comment>
<keyword evidence="8" id="KW-0234">DNA repair</keyword>
<dbReference type="SUPFAM" id="SSF56219">
    <property type="entry name" value="DNase I-like"/>
    <property type="match status" value="1"/>
</dbReference>
<dbReference type="InterPro" id="IPR005135">
    <property type="entry name" value="Endo/exonuclease/phosphatase"/>
</dbReference>
<name>A0A674AGR9_SALTR</name>
<dbReference type="Proteomes" id="UP000472277">
    <property type="component" value="Unassembled WGS sequence"/>
</dbReference>
<feature type="binding site" evidence="9">
    <location>
        <position position="141"/>
    </location>
    <ligand>
        <name>Mg(2+)</name>
        <dbReference type="ChEBI" id="CHEBI:18420"/>
        <label>1</label>
    </ligand>
</feature>
<comment type="catalytic activity">
    <reaction evidence="1">
        <text>Exonucleolytic cleavage in the 3'- to 5'-direction to yield nucleoside 5'-phosphates.</text>
        <dbReference type="EC" id="3.1.11.2"/>
    </reaction>
</comment>
<feature type="site" description="Important for catalytic activity" evidence="10">
    <location>
        <position position="193"/>
    </location>
</feature>
<dbReference type="Pfam" id="PF03372">
    <property type="entry name" value="Exo_endo_phos"/>
    <property type="match status" value="1"/>
</dbReference>
<dbReference type="InterPro" id="IPR004808">
    <property type="entry name" value="AP_endonuc_1"/>
</dbReference>
<keyword evidence="13" id="KW-1185">Reference proteome</keyword>
<evidence type="ECO:0000256" key="4">
    <source>
        <dbReference type="ARBA" id="ARBA00022723"/>
    </source>
</evidence>
<protein>
    <recommendedName>
        <fullName evidence="3">exodeoxyribonuclease III</fullName>
        <ecNumber evidence="3">3.1.11.2</ecNumber>
    </recommendedName>
</protein>
<feature type="binding site" evidence="9">
    <location>
        <position position="143"/>
    </location>
    <ligand>
        <name>Mg(2+)</name>
        <dbReference type="ChEBI" id="CHEBI:18420"/>
        <label>1</label>
    </ligand>
</feature>
<sequence>IMFNVLSVNARGLRDTVKRTSLFFSLKTLDFQVCFLQECHLKNTEDIKRFSKDWKAGASVWSIGNVHSDGVGIIFKDTGFVIEEEVIIIPGRLVYVDGRLNNNKLRLVNVYAPALKGERLDFFKHLPNVLCTNRIVIMGGDFNTYLEGEYDFTAQYLKNVLGDYNLADIYRRHDKKGIGHTWRNSRGASKRLDYLFISKTIQSPLLC</sequence>
<dbReference type="InParanoid" id="A0A674AGR9"/>
<dbReference type="AlphaFoldDB" id="A0A674AGR9"/>
<feature type="binding site" evidence="9">
    <location>
        <position position="38"/>
    </location>
    <ligand>
        <name>Mg(2+)</name>
        <dbReference type="ChEBI" id="CHEBI:18420"/>
        <label>1</label>
    </ligand>
</feature>
<feature type="site" description="Transition state stabilizer" evidence="10">
    <location>
        <position position="143"/>
    </location>
</feature>
<dbReference type="GO" id="GO:0005634">
    <property type="term" value="C:nucleus"/>
    <property type="evidence" value="ECO:0007669"/>
    <property type="project" value="TreeGrafter"/>
</dbReference>
<dbReference type="PANTHER" id="PTHR22748">
    <property type="entry name" value="AP ENDONUCLEASE"/>
    <property type="match status" value="1"/>
</dbReference>
<proteinExistence type="inferred from homology"/>
<evidence type="ECO:0000256" key="8">
    <source>
        <dbReference type="ARBA" id="ARBA00023204"/>
    </source>
</evidence>
<evidence type="ECO:0000313" key="13">
    <source>
        <dbReference type="Proteomes" id="UP000472277"/>
    </source>
</evidence>
<feature type="domain" description="Endonuclease/exonuclease/phosphatase" evidence="11">
    <location>
        <begin position="3"/>
        <end position="199"/>
    </location>
</feature>
<keyword evidence="7 9" id="KW-0460">Magnesium</keyword>
<reference evidence="12" key="2">
    <citation type="submission" date="2025-09" db="UniProtKB">
        <authorList>
            <consortium name="Ensembl"/>
        </authorList>
    </citation>
    <scope>IDENTIFICATION</scope>
</reference>
<evidence type="ECO:0000259" key="11">
    <source>
        <dbReference type="Pfam" id="PF03372"/>
    </source>
</evidence>
<dbReference type="GO" id="GO:0008311">
    <property type="term" value="F:double-stranded DNA 3'-5' DNA exonuclease activity"/>
    <property type="evidence" value="ECO:0007669"/>
    <property type="project" value="UniProtKB-EC"/>
</dbReference>